<dbReference type="RefSeq" id="WP_091473491.1">
    <property type="nucleotide sequence ID" value="NZ_FOIT01000001.1"/>
</dbReference>
<evidence type="ECO:0000256" key="1">
    <source>
        <dbReference type="SAM" id="Phobius"/>
    </source>
</evidence>
<feature type="transmembrane region" description="Helical" evidence="1">
    <location>
        <begin position="6"/>
        <end position="26"/>
    </location>
</feature>
<reference evidence="2" key="3">
    <citation type="submission" date="2021-09" db="EMBL/GenBank/DDBJ databases">
        <authorList>
            <person name="Gilroy R."/>
        </authorList>
    </citation>
    <scope>NUCLEOTIDE SEQUENCE</scope>
    <source>
        <strain evidence="2">6019</strain>
    </source>
</reference>
<dbReference type="AlphaFoldDB" id="A0A662Z148"/>
<feature type="transmembrane region" description="Helical" evidence="1">
    <location>
        <begin position="157"/>
        <end position="177"/>
    </location>
</feature>
<feature type="transmembrane region" description="Helical" evidence="1">
    <location>
        <begin position="73"/>
        <end position="95"/>
    </location>
</feature>
<feature type="transmembrane region" description="Helical" evidence="1">
    <location>
        <begin position="127"/>
        <end position="145"/>
    </location>
</feature>
<organism evidence="3 4">
    <name type="scientific">Aliicoccus persicus</name>
    <dbReference type="NCBI Taxonomy" id="930138"/>
    <lineage>
        <taxon>Bacteria</taxon>
        <taxon>Bacillati</taxon>
        <taxon>Bacillota</taxon>
        <taxon>Bacilli</taxon>
        <taxon>Bacillales</taxon>
        <taxon>Staphylococcaceae</taxon>
        <taxon>Aliicoccus</taxon>
    </lineage>
</organism>
<dbReference type="OrthoDB" id="3697173at2"/>
<feature type="transmembrane region" description="Helical" evidence="1">
    <location>
        <begin position="102"/>
        <end position="121"/>
    </location>
</feature>
<dbReference type="Proteomes" id="UP000763505">
    <property type="component" value="Unassembled WGS sequence"/>
</dbReference>
<gene>
    <name evidence="2" type="ORF">K8V35_00370</name>
    <name evidence="3" type="ORF">SAMN05192557_0455</name>
</gene>
<keyword evidence="1" id="KW-1133">Transmembrane helix</keyword>
<dbReference type="Proteomes" id="UP000243605">
    <property type="component" value="Unassembled WGS sequence"/>
</dbReference>
<dbReference type="EMBL" id="DYYI01000003">
    <property type="protein sequence ID" value="HJE18792.1"/>
    <property type="molecule type" value="Genomic_DNA"/>
</dbReference>
<protein>
    <submittedName>
        <fullName evidence="3">Uncharacterized protein</fullName>
    </submittedName>
</protein>
<name>A0A662Z148_9STAP</name>
<keyword evidence="1" id="KW-0812">Transmembrane</keyword>
<proteinExistence type="predicted"/>
<evidence type="ECO:0000313" key="2">
    <source>
        <dbReference type="EMBL" id="HJE18792.1"/>
    </source>
</evidence>
<reference evidence="2" key="2">
    <citation type="journal article" date="2021" name="PeerJ">
        <title>Extensive microbial diversity within the chicken gut microbiome revealed by metagenomics and culture.</title>
        <authorList>
            <person name="Gilroy R."/>
            <person name="Ravi A."/>
            <person name="Getino M."/>
            <person name="Pursley I."/>
            <person name="Horton D.L."/>
            <person name="Alikhan N.F."/>
            <person name="Baker D."/>
            <person name="Gharbi K."/>
            <person name="Hall N."/>
            <person name="Watson M."/>
            <person name="Adriaenssens E.M."/>
            <person name="Foster-Nyarko E."/>
            <person name="Jarju S."/>
            <person name="Secka A."/>
            <person name="Antonio M."/>
            <person name="Oren A."/>
            <person name="Chaudhuri R.R."/>
            <person name="La Ragione R."/>
            <person name="Hildebrand F."/>
            <person name="Pallen M.J."/>
        </authorList>
    </citation>
    <scope>NUCLEOTIDE SEQUENCE</scope>
    <source>
        <strain evidence="2">6019</strain>
    </source>
</reference>
<dbReference type="EMBL" id="FOIT01000001">
    <property type="protein sequence ID" value="SEV84845.1"/>
    <property type="molecule type" value="Genomic_DNA"/>
</dbReference>
<feature type="transmembrane region" description="Helical" evidence="1">
    <location>
        <begin position="38"/>
        <end position="58"/>
    </location>
</feature>
<evidence type="ECO:0000313" key="4">
    <source>
        <dbReference type="Proteomes" id="UP000243605"/>
    </source>
</evidence>
<keyword evidence="4" id="KW-1185">Reference proteome</keyword>
<evidence type="ECO:0000313" key="3">
    <source>
        <dbReference type="EMBL" id="SEV84845.1"/>
    </source>
</evidence>
<sequence>MEQEFIRDYVMYAAIFGILSFVWFGWAQENPRQSWRKYLGIGSAIALIVSAVGVYFSVTNWSESSALSEMDAFTMYLIVFYAQLIIGAIVAFILIRKKLGDYVAPWIGLLVGIHFIFLVDVFEDPSLYLLAAIMIIIAVISPWLAKKFEVGNSTITGIGNGVILLCFAILGLVRYLLM</sequence>
<accession>A0A662Z148</accession>
<reference evidence="3 4" key="1">
    <citation type="submission" date="2016-10" db="EMBL/GenBank/DDBJ databases">
        <authorList>
            <person name="Varghese N."/>
            <person name="Submissions S."/>
        </authorList>
    </citation>
    <scope>NUCLEOTIDE SEQUENCE [LARGE SCALE GENOMIC DNA]</scope>
    <source>
        <strain evidence="3 4">IBRC-M10081</strain>
    </source>
</reference>
<keyword evidence="1" id="KW-0472">Membrane</keyword>